<evidence type="ECO:0000256" key="1">
    <source>
        <dbReference type="SAM" id="MobiDB-lite"/>
    </source>
</evidence>
<feature type="compositionally biased region" description="Basic and acidic residues" evidence="1">
    <location>
        <begin position="420"/>
        <end position="434"/>
    </location>
</feature>
<dbReference type="EMBL" id="VNIM01000070">
    <property type="protein sequence ID" value="TVV72150.1"/>
    <property type="molecule type" value="Genomic_DNA"/>
</dbReference>
<evidence type="ECO:0000313" key="4">
    <source>
        <dbReference type="Proteomes" id="UP000318681"/>
    </source>
</evidence>
<keyword evidence="2" id="KW-0472">Membrane</keyword>
<keyword evidence="2" id="KW-1133">Transmembrane helix</keyword>
<comment type="caution">
    <text evidence="3">The sequence shown here is derived from an EMBL/GenBank/DDBJ whole genome shotgun (WGS) entry which is preliminary data.</text>
</comment>
<evidence type="ECO:0000313" key="3">
    <source>
        <dbReference type="EMBL" id="TVV72150.1"/>
    </source>
</evidence>
<evidence type="ECO:0000256" key="2">
    <source>
        <dbReference type="SAM" id="Phobius"/>
    </source>
</evidence>
<keyword evidence="4" id="KW-1185">Reference proteome</keyword>
<organism evidence="3 4">
    <name type="scientific">Alterirhizorhabdus solaris</name>
    <dbReference type="NCBI Taxonomy" id="2529389"/>
    <lineage>
        <taxon>Bacteria</taxon>
        <taxon>Pseudomonadati</taxon>
        <taxon>Pseudomonadota</taxon>
        <taxon>Alphaproteobacteria</taxon>
        <taxon>Sphingomonadales</taxon>
        <taxon>Rhizorhabdaceae</taxon>
        <taxon>Alterirhizorhabdus</taxon>
    </lineage>
</organism>
<dbReference type="RefSeq" id="WP_145153803.1">
    <property type="nucleotide sequence ID" value="NZ_VNIM01000070.1"/>
</dbReference>
<proteinExistence type="predicted"/>
<keyword evidence="2" id="KW-0812">Transmembrane</keyword>
<protein>
    <recommendedName>
        <fullName evidence="5">ABC transporter</fullName>
    </recommendedName>
</protein>
<dbReference type="Proteomes" id="UP000318681">
    <property type="component" value="Unassembled WGS sequence"/>
</dbReference>
<gene>
    <name evidence="3" type="ORF">FOY91_15170</name>
</gene>
<dbReference type="OrthoDB" id="7390937at2"/>
<dbReference type="AlphaFoldDB" id="A0A558QYE7"/>
<feature type="transmembrane region" description="Helical" evidence="2">
    <location>
        <begin position="389"/>
        <end position="411"/>
    </location>
</feature>
<accession>A0A558QYE7</accession>
<reference evidence="3 4" key="1">
    <citation type="submission" date="2019-07" db="EMBL/GenBank/DDBJ databases">
        <title>Sphingomonas solaris sp. nov., isolated from a solar panel from Boston, Massachusetts.</title>
        <authorList>
            <person name="Tanner K."/>
            <person name="Pascual J."/>
            <person name="Mancuso C."/>
            <person name="Pereto J."/>
            <person name="Khalil A."/>
            <person name="Vilanova C."/>
        </authorList>
    </citation>
    <scope>NUCLEOTIDE SEQUENCE [LARGE SCALE GENOMIC DNA]</scope>
    <source>
        <strain evidence="3 4">R4DWN</strain>
    </source>
</reference>
<evidence type="ECO:0008006" key="5">
    <source>
        <dbReference type="Google" id="ProtNLM"/>
    </source>
</evidence>
<feature type="transmembrane region" description="Helical" evidence="2">
    <location>
        <begin position="27"/>
        <end position="45"/>
    </location>
</feature>
<feature type="transmembrane region" description="Helical" evidence="2">
    <location>
        <begin position="57"/>
        <end position="78"/>
    </location>
</feature>
<feature type="region of interest" description="Disordered" evidence="1">
    <location>
        <begin position="415"/>
        <end position="434"/>
    </location>
</feature>
<feature type="transmembrane region" description="Helical" evidence="2">
    <location>
        <begin position="84"/>
        <end position="105"/>
    </location>
</feature>
<feature type="transmembrane region" description="Helical" evidence="2">
    <location>
        <begin position="112"/>
        <end position="131"/>
    </location>
</feature>
<name>A0A558QYE7_9SPHN</name>
<sequence length="434" mass="44519">MASGFALAELIAGLTLGQFVARDRAEVAIFLAFRPWLLLGLAAWLHDRPAGVRWATYGAALLAASAGEAILAASLGGTGVSADAARAVLGGLGLAMLIEVPFAVARRVESRFARLLGLVLGAGVLLLPGPLRVYEAIALRPPPAPVGGPRPAVMLLTGLPILWGEGGVAGALASSPSLGARRLADEFRLIPIDVATPATLAQAPLLLAAQPRALAPAETAAIDRWVRMGGRAVVLADPDLRWPSDLPPGDPRRPPREMALGPLLAGWGMSIGRGRGGLATIDVATGGGGMRRIVSDAPGIVRSGPGCRAIAGGHGATCRIGRGQAVVLADADLLDDRLWVGMGADGASRLARGGDNVLLVADWLDRLAGAPSRRAADSVSWARPGGLPWVYVGAALPGLALALSGLGVALIHSSHRRRGTKGDPHGYPQERKVK</sequence>